<dbReference type="EMBL" id="AJVK01065734">
    <property type="status" value="NOT_ANNOTATED_CDS"/>
    <property type="molecule type" value="Genomic_DNA"/>
</dbReference>
<reference evidence="1" key="1">
    <citation type="submission" date="2022-08" db="UniProtKB">
        <authorList>
            <consortium name="EnsemblMetazoa"/>
        </authorList>
    </citation>
    <scope>IDENTIFICATION</scope>
    <source>
        <strain evidence="1">Israel</strain>
    </source>
</reference>
<keyword evidence="2" id="KW-1185">Reference proteome</keyword>
<proteinExistence type="predicted"/>
<dbReference type="InterPro" id="IPR033263">
    <property type="entry name" value="RNF180"/>
</dbReference>
<dbReference type="GO" id="GO:0000209">
    <property type="term" value="P:protein polyubiquitination"/>
    <property type="evidence" value="ECO:0007669"/>
    <property type="project" value="InterPro"/>
</dbReference>
<dbReference type="PANTHER" id="PTHR46717:SF1">
    <property type="entry name" value="E3 UBIQUITIN-PROTEIN LIGASE RNF180"/>
    <property type="match status" value="1"/>
</dbReference>
<protein>
    <submittedName>
        <fullName evidence="1">Uncharacterized protein</fullName>
    </submittedName>
</protein>
<evidence type="ECO:0000313" key="2">
    <source>
        <dbReference type="Proteomes" id="UP000092462"/>
    </source>
</evidence>
<dbReference type="EnsemblMetazoa" id="PPAI008483-RA">
    <property type="protein sequence ID" value="PPAI008483-PA"/>
    <property type="gene ID" value="PPAI008483"/>
</dbReference>
<dbReference type="AlphaFoldDB" id="A0A1B0DJQ9"/>
<sequence length="113" mass="12992">MELKCKNCRQIVIKIHEDQIKDAHLRKRTIEEIKSTNCSTVAEDNLFLDEEDLPEWITEEFQASQWTKGKLKCRNCSSTVGSYNFLGGGKCACGMSLIPQIHLIKITKFDYVH</sequence>
<name>A0A1B0DJQ9_PHLPP</name>
<dbReference type="GO" id="GO:0005789">
    <property type="term" value="C:endoplasmic reticulum membrane"/>
    <property type="evidence" value="ECO:0007669"/>
    <property type="project" value="TreeGrafter"/>
</dbReference>
<evidence type="ECO:0000313" key="1">
    <source>
        <dbReference type="EnsemblMetazoa" id="PPAI008483-PA"/>
    </source>
</evidence>
<dbReference type="Proteomes" id="UP000092462">
    <property type="component" value="Unassembled WGS sequence"/>
</dbReference>
<dbReference type="GO" id="GO:0061630">
    <property type="term" value="F:ubiquitin protein ligase activity"/>
    <property type="evidence" value="ECO:0007669"/>
    <property type="project" value="InterPro"/>
</dbReference>
<dbReference type="GO" id="GO:0042428">
    <property type="term" value="P:serotonin metabolic process"/>
    <property type="evidence" value="ECO:0007669"/>
    <property type="project" value="TreeGrafter"/>
</dbReference>
<accession>A0A1B0DJQ9</accession>
<dbReference type="GO" id="GO:0042415">
    <property type="term" value="P:norepinephrine metabolic process"/>
    <property type="evidence" value="ECO:0007669"/>
    <property type="project" value="TreeGrafter"/>
</dbReference>
<organism evidence="1 2">
    <name type="scientific">Phlebotomus papatasi</name>
    <name type="common">Sandfly</name>
    <dbReference type="NCBI Taxonomy" id="29031"/>
    <lineage>
        <taxon>Eukaryota</taxon>
        <taxon>Metazoa</taxon>
        <taxon>Ecdysozoa</taxon>
        <taxon>Arthropoda</taxon>
        <taxon>Hexapoda</taxon>
        <taxon>Insecta</taxon>
        <taxon>Pterygota</taxon>
        <taxon>Neoptera</taxon>
        <taxon>Endopterygota</taxon>
        <taxon>Diptera</taxon>
        <taxon>Nematocera</taxon>
        <taxon>Psychodoidea</taxon>
        <taxon>Psychodidae</taxon>
        <taxon>Phlebotomus</taxon>
        <taxon>Phlebotomus</taxon>
    </lineage>
</organism>
<dbReference type="GO" id="GO:0032436">
    <property type="term" value="P:positive regulation of proteasomal ubiquitin-dependent protein catabolic process"/>
    <property type="evidence" value="ECO:0007669"/>
    <property type="project" value="TreeGrafter"/>
</dbReference>
<dbReference type="VEuPathDB" id="VectorBase:PPAI008483"/>
<dbReference type="PANTHER" id="PTHR46717">
    <property type="entry name" value="E3 UBIQUITIN-PROTEIN LIGASE RNF180"/>
    <property type="match status" value="1"/>
</dbReference>
<dbReference type="GO" id="GO:0031624">
    <property type="term" value="F:ubiquitin conjugating enzyme binding"/>
    <property type="evidence" value="ECO:0007669"/>
    <property type="project" value="TreeGrafter"/>
</dbReference>